<sequence length="262" mass="27315">MILVKNGTWTRVVGASQTGTRHPDPNLRMALTMNDARPPTPNRTLIGVLAVFGTVMLVGGTDMTKVTVALPTLNDALSLSTMQSLWAADIYPLAAGVVLIPSAVVADRYGRKRIYLLGLGVAIVSAMLAGLAPTGAVLIAARIGQGIGSALLIAGTVAIIRVTFPGLRMRALAYGVWTAGFSTGSALGPLVGGGLVDLAQWQWVFWINVPILLAALIAAWRVLPESTNPAQPRTTSGRSAPTAEDSQASQGAQLDRLIARTS</sequence>
<feature type="transmembrane region" description="Helical" evidence="7">
    <location>
        <begin position="171"/>
        <end position="191"/>
    </location>
</feature>
<evidence type="ECO:0000256" key="1">
    <source>
        <dbReference type="ARBA" id="ARBA00004651"/>
    </source>
</evidence>
<dbReference type="EMBL" id="LT629739">
    <property type="protein sequence ID" value="SDS18535.1"/>
    <property type="molecule type" value="Genomic_DNA"/>
</dbReference>
<protein>
    <submittedName>
        <fullName evidence="9">Major Facilitator Superfamily protein</fullName>
    </submittedName>
</protein>
<accession>A0A1H1Q532</accession>
<feature type="transmembrane region" description="Helical" evidence="7">
    <location>
        <begin position="84"/>
        <end position="104"/>
    </location>
</feature>
<reference evidence="9" key="1">
    <citation type="submission" date="2016-10" db="EMBL/GenBank/DDBJ databases">
        <authorList>
            <person name="Varghese N."/>
            <person name="Submissions S."/>
        </authorList>
    </citation>
    <scope>NUCLEOTIDE SEQUENCE [LARGE SCALE GENOMIC DNA]</scope>
    <source>
        <strain evidence="9">DSM 22082</strain>
    </source>
</reference>
<dbReference type="AlphaFoldDB" id="A0A1H1Q532"/>
<name>A0A1H1Q532_BRESA</name>
<keyword evidence="3 7" id="KW-0812">Transmembrane</keyword>
<evidence type="ECO:0000256" key="3">
    <source>
        <dbReference type="ARBA" id="ARBA00022692"/>
    </source>
</evidence>
<keyword evidence="4 7" id="KW-1133">Transmembrane helix</keyword>
<dbReference type="SUPFAM" id="SSF103473">
    <property type="entry name" value="MFS general substrate transporter"/>
    <property type="match status" value="1"/>
</dbReference>
<dbReference type="Gene3D" id="1.20.1720.10">
    <property type="entry name" value="Multidrug resistance protein D"/>
    <property type="match status" value="1"/>
</dbReference>
<feature type="transmembrane region" description="Helical" evidence="7">
    <location>
        <begin position="203"/>
        <end position="223"/>
    </location>
</feature>
<evidence type="ECO:0000256" key="6">
    <source>
        <dbReference type="SAM" id="MobiDB-lite"/>
    </source>
</evidence>
<evidence type="ECO:0000259" key="8">
    <source>
        <dbReference type="PROSITE" id="PS50850"/>
    </source>
</evidence>
<dbReference type="Pfam" id="PF07690">
    <property type="entry name" value="MFS_1"/>
    <property type="match status" value="1"/>
</dbReference>
<dbReference type="PROSITE" id="PS00216">
    <property type="entry name" value="SUGAR_TRANSPORT_1"/>
    <property type="match status" value="1"/>
</dbReference>
<evidence type="ECO:0000256" key="7">
    <source>
        <dbReference type="SAM" id="Phobius"/>
    </source>
</evidence>
<dbReference type="InterPro" id="IPR020846">
    <property type="entry name" value="MFS_dom"/>
</dbReference>
<feature type="transmembrane region" description="Helical" evidence="7">
    <location>
        <begin position="45"/>
        <end position="64"/>
    </location>
</feature>
<keyword evidence="2" id="KW-0813">Transport</keyword>
<gene>
    <name evidence="9" type="ORF">SAMN04489751_1430</name>
</gene>
<feature type="compositionally biased region" description="Polar residues" evidence="6">
    <location>
        <begin position="228"/>
        <end position="252"/>
    </location>
</feature>
<feature type="transmembrane region" description="Helical" evidence="7">
    <location>
        <begin position="147"/>
        <end position="164"/>
    </location>
</feature>
<feature type="transmembrane region" description="Helical" evidence="7">
    <location>
        <begin position="116"/>
        <end position="141"/>
    </location>
</feature>
<evidence type="ECO:0000256" key="4">
    <source>
        <dbReference type="ARBA" id="ARBA00022989"/>
    </source>
</evidence>
<organism evidence="9 10">
    <name type="scientific">Brevibacterium sandarakinum</name>
    <dbReference type="NCBI Taxonomy" id="629680"/>
    <lineage>
        <taxon>Bacteria</taxon>
        <taxon>Bacillati</taxon>
        <taxon>Actinomycetota</taxon>
        <taxon>Actinomycetes</taxon>
        <taxon>Micrococcales</taxon>
        <taxon>Brevibacteriaceae</taxon>
        <taxon>Brevibacterium</taxon>
    </lineage>
</organism>
<feature type="region of interest" description="Disordered" evidence="6">
    <location>
        <begin position="228"/>
        <end position="262"/>
    </location>
</feature>
<comment type="subcellular location">
    <subcellularLocation>
        <location evidence="1">Cell membrane</location>
        <topology evidence="1">Multi-pass membrane protein</topology>
    </subcellularLocation>
</comment>
<feature type="domain" description="Major facilitator superfamily (MFS) profile" evidence="8">
    <location>
        <begin position="48"/>
        <end position="262"/>
    </location>
</feature>
<dbReference type="GO" id="GO:0022857">
    <property type="term" value="F:transmembrane transporter activity"/>
    <property type="evidence" value="ECO:0007669"/>
    <property type="project" value="InterPro"/>
</dbReference>
<dbReference type="CDD" id="cd17321">
    <property type="entry name" value="MFS_MMR_MDR_like"/>
    <property type="match status" value="1"/>
</dbReference>
<dbReference type="InterPro" id="IPR011701">
    <property type="entry name" value="MFS"/>
</dbReference>
<keyword evidence="10" id="KW-1185">Reference proteome</keyword>
<evidence type="ECO:0000256" key="2">
    <source>
        <dbReference type="ARBA" id="ARBA00022448"/>
    </source>
</evidence>
<evidence type="ECO:0000313" key="10">
    <source>
        <dbReference type="Proteomes" id="UP000199700"/>
    </source>
</evidence>
<evidence type="ECO:0000256" key="5">
    <source>
        <dbReference type="ARBA" id="ARBA00023136"/>
    </source>
</evidence>
<dbReference type="PANTHER" id="PTHR42718">
    <property type="entry name" value="MAJOR FACILITATOR SUPERFAMILY MULTIDRUG TRANSPORTER MFSC"/>
    <property type="match status" value="1"/>
</dbReference>
<dbReference type="InterPro" id="IPR036259">
    <property type="entry name" value="MFS_trans_sf"/>
</dbReference>
<dbReference type="PROSITE" id="PS50850">
    <property type="entry name" value="MFS"/>
    <property type="match status" value="1"/>
</dbReference>
<keyword evidence="5 7" id="KW-0472">Membrane</keyword>
<dbReference type="Proteomes" id="UP000199700">
    <property type="component" value="Chromosome"/>
</dbReference>
<evidence type="ECO:0000313" key="9">
    <source>
        <dbReference type="EMBL" id="SDS18535.1"/>
    </source>
</evidence>
<dbReference type="STRING" id="629680.SAMN04489751_1430"/>
<proteinExistence type="predicted"/>
<dbReference type="InterPro" id="IPR005829">
    <property type="entry name" value="Sugar_transporter_CS"/>
</dbReference>
<dbReference type="PANTHER" id="PTHR42718:SF9">
    <property type="entry name" value="MAJOR FACILITATOR SUPERFAMILY MULTIDRUG TRANSPORTER MFSC"/>
    <property type="match status" value="1"/>
</dbReference>
<dbReference type="GO" id="GO:0005886">
    <property type="term" value="C:plasma membrane"/>
    <property type="evidence" value="ECO:0007669"/>
    <property type="project" value="UniProtKB-SubCell"/>
</dbReference>